<accession>A0A9Q9FEV7</accession>
<dbReference type="Proteomes" id="UP001058016">
    <property type="component" value="Chromosome"/>
</dbReference>
<name>A0A9Q9FEV7_9FIRM</name>
<dbReference type="RefSeq" id="WP_212725144.1">
    <property type="nucleotide sequence ID" value="NZ_CP071249.1"/>
</dbReference>
<reference evidence="3 4" key="1">
    <citation type="submission" date="2021-03" db="EMBL/GenBank/DDBJ databases">
        <title>Comparative Genomics and Metabolomics in the genus Turicibacter.</title>
        <authorList>
            <person name="Maki J."/>
            <person name="Looft T."/>
        </authorList>
    </citation>
    <scope>NUCLEOTIDE SEQUENCE</scope>
    <source>
        <strain evidence="3">ISU324</strain>
        <strain evidence="2 4">MMM721</strain>
    </source>
</reference>
<dbReference type="EMBL" id="CP071249">
    <property type="protein sequence ID" value="UUF05754.1"/>
    <property type="molecule type" value="Genomic_DNA"/>
</dbReference>
<evidence type="ECO:0000313" key="3">
    <source>
        <dbReference type="EMBL" id="UUF08803.1"/>
    </source>
</evidence>
<dbReference type="InterPro" id="IPR012912">
    <property type="entry name" value="Plasmid_pRiA4b_Orf3-like"/>
</dbReference>
<evidence type="ECO:0000259" key="1">
    <source>
        <dbReference type="Pfam" id="PF07929"/>
    </source>
</evidence>
<organism evidence="3 5">
    <name type="scientific">Turicibacter bilis</name>
    <dbReference type="NCBI Taxonomy" id="2735723"/>
    <lineage>
        <taxon>Bacteria</taxon>
        <taxon>Bacillati</taxon>
        <taxon>Bacillota</taxon>
        <taxon>Erysipelotrichia</taxon>
        <taxon>Erysipelotrichales</taxon>
        <taxon>Turicibacteraceae</taxon>
        <taxon>Turicibacter</taxon>
    </lineage>
</organism>
<dbReference type="SUPFAM" id="SSF159941">
    <property type="entry name" value="MM3350-like"/>
    <property type="match status" value="1"/>
</dbReference>
<dbReference type="Proteomes" id="UP001058072">
    <property type="component" value="Chromosome"/>
</dbReference>
<dbReference type="PANTHER" id="PTHR41878">
    <property type="entry name" value="LEXA REPRESSOR-RELATED"/>
    <property type="match status" value="1"/>
</dbReference>
<dbReference type="AlphaFoldDB" id="A0A9Q9FEV7"/>
<evidence type="ECO:0000313" key="2">
    <source>
        <dbReference type="EMBL" id="UUF05754.1"/>
    </source>
</evidence>
<evidence type="ECO:0000313" key="5">
    <source>
        <dbReference type="Proteomes" id="UP001058072"/>
    </source>
</evidence>
<keyword evidence="4" id="KW-1185">Reference proteome</keyword>
<protein>
    <submittedName>
        <fullName evidence="3">Plasmid pRiA4b ORF-3 family protein</fullName>
    </submittedName>
</protein>
<dbReference type="Pfam" id="PF07929">
    <property type="entry name" value="PRiA4_ORF3"/>
    <property type="match status" value="1"/>
</dbReference>
<sequence>MKAYQIKIQLEGLDVWRRVVMPAEVSFNALHRVIQYSMGWYNCHLYQFELAEELVLVETSEEVEEYSWMNKMPTFDGKPRIPKTYRLSKNAKVDKYIEVGQSIPYVYDMGDYWEHIVTFEKEFEDYPNVYPICLEGEGACPPEDCGGVCGYLELLEIVKDSSHPEYESVMEWLGVDEFNSTFDLEDTNFWMKEDLKLKRPKKV</sequence>
<gene>
    <name evidence="2" type="ORF">J0J69_12060</name>
    <name evidence="3" type="ORF">J0J70_01900</name>
</gene>
<proteinExistence type="predicted"/>
<dbReference type="PANTHER" id="PTHR41878:SF1">
    <property type="entry name" value="TNPR PROTEIN"/>
    <property type="match status" value="1"/>
</dbReference>
<feature type="domain" description="Plasmid pRiA4b Orf3-like" evidence="1">
    <location>
        <begin position="2"/>
        <end position="185"/>
    </location>
</feature>
<dbReference type="InterPro" id="IPR024047">
    <property type="entry name" value="MM3350-like_sf"/>
</dbReference>
<dbReference type="Gene3D" id="3.10.290.30">
    <property type="entry name" value="MM3350-like"/>
    <property type="match status" value="1"/>
</dbReference>
<evidence type="ECO:0000313" key="4">
    <source>
        <dbReference type="Proteomes" id="UP001058016"/>
    </source>
</evidence>
<dbReference type="EMBL" id="CP071250">
    <property type="protein sequence ID" value="UUF08803.1"/>
    <property type="molecule type" value="Genomic_DNA"/>
</dbReference>